<dbReference type="Pfam" id="PF16868">
    <property type="entry name" value="NMT1_3"/>
    <property type="match status" value="1"/>
</dbReference>
<dbReference type="AlphaFoldDB" id="A0A932LZB5"/>
<dbReference type="EMBL" id="JACPSX010000042">
    <property type="protein sequence ID" value="MBI3013942.1"/>
    <property type="molecule type" value="Genomic_DNA"/>
</dbReference>
<evidence type="ECO:0000313" key="2">
    <source>
        <dbReference type="Proteomes" id="UP000741360"/>
    </source>
</evidence>
<evidence type="ECO:0000313" key="1">
    <source>
        <dbReference type="EMBL" id="MBI3013942.1"/>
    </source>
</evidence>
<protein>
    <submittedName>
        <fullName evidence="1">TAXI family TRAP transporter solute-binding subunit</fullName>
    </submittedName>
</protein>
<dbReference type="Proteomes" id="UP000741360">
    <property type="component" value="Unassembled WGS sequence"/>
</dbReference>
<sequence length="351" mass="37482">MKKKPLTAGSGMSIQGRKWITLILVLTLSLLWSASREVSAQGLPRVVRIGTNPPGSAFHPIATGIAKIVTEGSPMEGRVQPYAGSSSFMPLLNSGELELGIVTGSDAYYGYRGIVLYKRANPNVRAISAGTRLLIGQIVPANSGIRTIQDLKGKRVAGAFTGQLSAKIGTESVLVNGGLGWDDVTVVPVVTFIEGVQAVMDGRADSSTTAVGAGILQEADSRIGVRFLPLDPSPQGHARIKKVTPTRYVYAIPTEGTPGAPKGTPLLAEDVYLLGSSRLSDNAAYAVAKAIWEKNEDLKKLPLLQTWSRDRMVSDTAQTPYHPGAIRFFKEKGVWTKEMEELQQKVAKGGS</sequence>
<name>A0A932LZB5_UNCTE</name>
<accession>A0A932LZB5</accession>
<organism evidence="1 2">
    <name type="scientific">Tectimicrobiota bacterium</name>
    <dbReference type="NCBI Taxonomy" id="2528274"/>
    <lineage>
        <taxon>Bacteria</taxon>
        <taxon>Pseudomonadati</taxon>
        <taxon>Nitrospinota/Tectimicrobiota group</taxon>
        <taxon>Candidatus Tectimicrobiota</taxon>
    </lineage>
</organism>
<dbReference type="NCBIfam" id="TIGR02122">
    <property type="entry name" value="TRAP_TAXI"/>
    <property type="match status" value="1"/>
</dbReference>
<comment type="caution">
    <text evidence="1">The sequence shown here is derived from an EMBL/GenBank/DDBJ whole genome shotgun (WGS) entry which is preliminary data.</text>
</comment>
<gene>
    <name evidence="1" type="ORF">HYY65_02495</name>
</gene>
<proteinExistence type="predicted"/>
<dbReference type="InterPro" id="IPR011852">
    <property type="entry name" value="TRAP_TAXI"/>
</dbReference>
<dbReference type="PANTHER" id="PTHR42941:SF1">
    <property type="entry name" value="SLL1037 PROTEIN"/>
    <property type="match status" value="1"/>
</dbReference>
<dbReference type="SUPFAM" id="SSF53850">
    <property type="entry name" value="Periplasmic binding protein-like II"/>
    <property type="match status" value="1"/>
</dbReference>
<dbReference type="PANTHER" id="PTHR42941">
    <property type="entry name" value="SLL1037 PROTEIN"/>
    <property type="match status" value="1"/>
</dbReference>
<dbReference type="Gene3D" id="3.40.190.10">
    <property type="entry name" value="Periplasmic binding protein-like II"/>
    <property type="match status" value="2"/>
</dbReference>
<reference evidence="1" key="1">
    <citation type="submission" date="2020-07" db="EMBL/GenBank/DDBJ databases">
        <title>Huge and variable diversity of episymbiotic CPR bacteria and DPANN archaea in groundwater ecosystems.</title>
        <authorList>
            <person name="He C.Y."/>
            <person name="Keren R."/>
            <person name="Whittaker M."/>
            <person name="Farag I.F."/>
            <person name="Doudna J."/>
            <person name="Cate J.H.D."/>
            <person name="Banfield J.F."/>
        </authorList>
    </citation>
    <scope>NUCLEOTIDE SEQUENCE</scope>
    <source>
        <strain evidence="1">NC_groundwater_717_Ag_S-0.2um_59_8</strain>
    </source>
</reference>